<reference evidence="3 4" key="2">
    <citation type="journal article" date="2010" name="Stand. Genomic Sci.">
        <title>Complete genome sequence of Kribbella flavida type strain (IFO 14399).</title>
        <authorList>
            <person name="Pukall R."/>
            <person name="Lapidus A."/>
            <person name="Glavina Del Rio T."/>
            <person name="Copeland A."/>
            <person name="Tice H."/>
            <person name="Cheng J.-F."/>
            <person name="Lucas S."/>
            <person name="Chen F."/>
            <person name="Nolan M."/>
            <person name="LaButti K."/>
            <person name="Pati A."/>
            <person name="Ivanova N."/>
            <person name="Mavrommatis K."/>
            <person name="Mikhailova N."/>
            <person name="Pitluck S."/>
            <person name="Bruce D."/>
            <person name="Goodwin L."/>
            <person name="Land M."/>
            <person name="Hauser L."/>
            <person name="Chang Y.-J."/>
            <person name="Jeffries C.D."/>
            <person name="Chen A."/>
            <person name="Palaniappan K."/>
            <person name="Chain P."/>
            <person name="Rohde M."/>
            <person name="Goeker M."/>
            <person name="Bristow J."/>
            <person name="Eisen J.A."/>
            <person name="Markowitz V."/>
            <person name="Hugenholtz P."/>
            <person name="Kyrpides N.C."/>
            <person name="Klenk H.-P."/>
            <person name="Brettin T."/>
        </authorList>
    </citation>
    <scope>NUCLEOTIDE SEQUENCE [LARGE SCALE GENOMIC DNA]</scope>
    <source>
        <strain evidence="4">DSM 17836 / JCM 10339 / NBRC 14399</strain>
    </source>
</reference>
<feature type="region of interest" description="Disordered" evidence="1">
    <location>
        <begin position="31"/>
        <end position="56"/>
    </location>
</feature>
<feature type="chain" id="PRO_5039637469" description="Lipoprotein" evidence="2">
    <location>
        <begin position="26"/>
        <end position="200"/>
    </location>
</feature>
<keyword evidence="4" id="KW-1185">Reference proteome</keyword>
<keyword evidence="2" id="KW-0732">Signal</keyword>
<evidence type="ECO:0000256" key="1">
    <source>
        <dbReference type="SAM" id="MobiDB-lite"/>
    </source>
</evidence>
<proteinExistence type="predicted"/>
<gene>
    <name evidence="3" type="ordered locus">Kfla_1794</name>
</gene>
<dbReference type="OrthoDB" id="3824278at2"/>
<dbReference type="HOGENOM" id="CLU_1364730_0_0_11"/>
<dbReference type="Proteomes" id="UP000007967">
    <property type="component" value="Chromosome"/>
</dbReference>
<dbReference type="AlphaFoldDB" id="D2PNN6"/>
<protein>
    <recommendedName>
        <fullName evidence="5">Lipoprotein</fullName>
    </recommendedName>
</protein>
<evidence type="ECO:0000256" key="2">
    <source>
        <dbReference type="SAM" id="SignalP"/>
    </source>
</evidence>
<evidence type="ECO:0000313" key="4">
    <source>
        <dbReference type="Proteomes" id="UP000007967"/>
    </source>
</evidence>
<evidence type="ECO:0000313" key="3">
    <source>
        <dbReference type="EMBL" id="ADB30888.1"/>
    </source>
</evidence>
<sequence>MRARRLLPAALALVALLGVAGCANGGGLRVEGSGPSGSSSPAPASQTPRVLDNKDQRTPPAVTVSLAQVRQKLLADPGLEAYFRTILAKCDVAERCMTRGATVNVLDSDRPQLVVYIHTIDKFIYGAVLIALETTGPRPVWSLRAEQLKIKASQQGDLVVESGVFAADDATCCPSVTRVDVYRWNGRQMIKVSSQDQKGD</sequence>
<organism evidence="3 4">
    <name type="scientific">Kribbella flavida (strain DSM 17836 / JCM 10339 / NBRC 14399)</name>
    <dbReference type="NCBI Taxonomy" id="479435"/>
    <lineage>
        <taxon>Bacteria</taxon>
        <taxon>Bacillati</taxon>
        <taxon>Actinomycetota</taxon>
        <taxon>Actinomycetes</taxon>
        <taxon>Propionibacteriales</taxon>
        <taxon>Kribbellaceae</taxon>
        <taxon>Kribbella</taxon>
    </lineage>
</organism>
<feature type="compositionally biased region" description="Low complexity" evidence="1">
    <location>
        <begin position="32"/>
        <end position="45"/>
    </location>
</feature>
<dbReference type="EMBL" id="CP001736">
    <property type="protein sequence ID" value="ADB30888.1"/>
    <property type="molecule type" value="Genomic_DNA"/>
</dbReference>
<name>D2PNN6_KRIFD</name>
<evidence type="ECO:0008006" key="5">
    <source>
        <dbReference type="Google" id="ProtNLM"/>
    </source>
</evidence>
<dbReference type="STRING" id="479435.Kfla_1794"/>
<dbReference type="KEGG" id="kfl:Kfla_1794"/>
<feature type="signal peptide" evidence="2">
    <location>
        <begin position="1"/>
        <end position="25"/>
    </location>
</feature>
<accession>D2PNN6</accession>
<reference evidence="4" key="1">
    <citation type="submission" date="2009-09" db="EMBL/GenBank/DDBJ databases">
        <title>The complete genome of Kribbella flavida DSM 17836.</title>
        <authorList>
            <consortium name="US DOE Joint Genome Institute (JGI-PGF)"/>
            <person name="Lucas S."/>
            <person name="Copeland A."/>
            <person name="Lapidus A."/>
            <person name="Glavina del Rio T."/>
            <person name="Dalin E."/>
            <person name="Tice H."/>
            <person name="Bruce D."/>
            <person name="Goodwin L."/>
            <person name="Pitluck S."/>
            <person name="Kyrpides N."/>
            <person name="Mavromatis K."/>
            <person name="Ivanova N."/>
            <person name="Saunders E."/>
            <person name="Brettin T."/>
            <person name="Detter J.C."/>
            <person name="Han C."/>
            <person name="Larimer F."/>
            <person name="Land M."/>
            <person name="Hauser L."/>
            <person name="Markowitz V."/>
            <person name="Cheng J.-F."/>
            <person name="Hugenholtz P."/>
            <person name="Woyke T."/>
            <person name="Wu D."/>
            <person name="Pukall R."/>
            <person name="Klenk H.-P."/>
            <person name="Eisen J.A."/>
        </authorList>
    </citation>
    <scope>NUCLEOTIDE SEQUENCE [LARGE SCALE GENOMIC DNA]</scope>
    <source>
        <strain evidence="4">DSM 17836 / JCM 10339 / NBRC 14399</strain>
    </source>
</reference>
<dbReference type="PROSITE" id="PS51257">
    <property type="entry name" value="PROKAR_LIPOPROTEIN"/>
    <property type="match status" value="1"/>
</dbReference>